<proteinExistence type="predicted"/>
<gene>
    <name evidence="4" type="ORF">KDL01_16015</name>
</gene>
<dbReference type="RefSeq" id="WP_212529299.1">
    <property type="nucleotide sequence ID" value="NZ_JAGSOG010000070.1"/>
</dbReference>
<dbReference type="InterPro" id="IPR001387">
    <property type="entry name" value="Cro/C1-type_HTH"/>
</dbReference>
<evidence type="ECO:0000256" key="2">
    <source>
        <dbReference type="SAM" id="Phobius"/>
    </source>
</evidence>
<dbReference type="InterPro" id="IPR010982">
    <property type="entry name" value="Lambda_DNA-bd_dom_sf"/>
</dbReference>
<feature type="transmembrane region" description="Helical" evidence="2">
    <location>
        <begin position="206"/>
        <end position="226"/>
    </location>
</feature>
<evidence type="ECO:0000256" key="1">
    <source>
        <dbReference type="SAM" id="MobiDB-lite"/>
    </source>
</evidence>
<feature type="domain" description="Cytoskeleton protein RodZ-like C-terminal" evidence="3">
    <location>
        <begin position="281"/>
        <end position="342"/>
    </location>
</feature>
<keyword evidence="2" id="KW-0472">Membrane</keyword>
<keyword evidence="2" id="KW-1133">Transmembrane helix</keyword>
<comment type="caution">
    <text evidence="4">The sequence shown here is derived from an EMBL/GenBank/DDBJ whole genome shotgun (WGS) entry which is preliminary data.</text>
</comment>
<dbReference type="InterPro" id="IPR025194">
    <property type="entry name" value="RodZ-like_C"/>
</dbReference>
<keyword evidence="5" id="KW-1185">Reference proteome</keyword>
<dbReference type="EMBL" id="JAGSOG010000070">
    <property type="protein sequence ID" value="MBR7834782.1"/>
    <property type="molecule type" value="Genomic_DNA"/>
</dbReference>
<dbReference type="SUPFAM" id="SSF47413">
    <property type="entry name" value="lambda repressor-like DNA-binding domains"/>
    <property type="match status" value="1"/>
</dbReference>
<name>A0A941EN84_9ACTN</name>
<evidence type="ECO:0000313" key="4">
    <source>
        <dbReference type="EMBL" id="MBR7834782.1"/>
    </source>
</evidence>
<dbReference type="Pfam" id="PF13464">
    <property type="entry name" value="RodZ_C"/>
    <property type="match status" value="1"/>
</dbReference>
<dbReference type="Pfam" id="PF13413">
    <property type="entry name" value="HTH_25"/>
    <property type="match status" value="1"/>
</dbReference>
<dbReference type="GO" id="GO:0003677">
    <property type="term" value="F:DNA binding"/>
    <property type="evidence" value="ECO:0007669"/>
    <property type="project" value="InterPro"/>
</dbReference>
<feature type="region of interest" description="Disordered" evidence="1">
    <location>
        <begin position="99"/>
        <end position="118"/>
    </location>
</feature>
<dbReference type="CDD" id="cd00093">
    <property type="entry name" value="HTH_XRE"/>
    <property type="match status" value="1"/>
</dbReference>
<dbReference type="PANTHER" id="PTHR34475">
    <property type="match status" value="1"/>
</dbReference>
<dbReference type="InterPro" id="IPR050400">
    <property type="entry name" value="Bact_Cytoskel_RodZ"/>
</dbReference>
<keyword evidence="2" id="KW-0812">Transmembrane</keyword>
<evidence type="ECO:0000313" key="5">
    <source>
        <dbReference type="Proteomes" id="UP000675781"/>
    </source>
</evidence>
<sequence>MTQQQDQDGHRAIGELLLRARIDRGLTARQVGEATRMTPETLRRVEAGAFEQCGGDIYARGHIRAYAQAVGADPEPLLAMYGAVHLPPLTKRDLRKPRVVTPPARPAKPLGSERKDVRQAATNRARAVLPTIVPGAVPSLVPMVGSNPPPELPALKQPRRLDYTDADSGSAMRLVDPVAAEGAAHNETPAAFMGGSKEKTRSGPNWSLALLGAVGAVALVAAVQLWPGHGADAGAATAARAAKPQAQVLVTNKPAAAPPIAPAVLAPKAPVDLKITTKATAVWVGVTNAAGQQLYWDVLNPNQTKEFTDASRLDVTLGDAAGVALELNGKPVTAGGAAGQVVTASFGPAGLL</sequence>
<dbReference type="Gene3D" id="1.10.260.40">
    <property type="entry name" value="lambda repressor-like DNA-binding domains"/>
    <property type="match status" value="1"/>
</dbReference>
<protein>
    <submittedName>
        <fullName evidence="4">Helix-turn-helix domain-containing protein</fullName>
    </submittedName>
</protein>
<dbReference type="PANTHER" id="PTHR34475:SF1">
    <property type="entry name" value="CYTOSKELETON PROTEIN RODZ"/>
    <property type="match status" value="1"/>
</dbReference>
<dbReference type="AlphaFoldDB" id="A0A941EN84"/>
<organism evidence="4 5">
    <name type="scientific">Actinospica durhamensis</name>
    <dbReference type="NCBI Taxonomy" id="1508375"/>
    <lineage>
        <taxon>Bacteria</taxon>
        <taxon>Bacillati</taxon>
        <taxon>Actinomycetota</taxon>
        <taxon>Actinomycetes</taxon>
        <taxon>Catenulisporales</taxon>
        <taxon>Actinospicaceae</taxon>
        <taxon>Actinospica</taxon>
    </lineage>
</organism>
<evidence type="ECO:0000259" key="3">
    <source>
        <dbReference type="Pfam" id="PF13464"/>
    </source>
</evidence>
<accession>A0A941EN84</accession>
<reference evidence="4" key="1">
    <citation type="submission" date="2021-04" db="EMBL/GenBank/DDBJ databases">
        <title>Genome based classification of Actinospica acidithermotolerans sp. nov., an actinobacterium isolated from an Indonesian hot spring.</title>
        <authorList>
            <person name="Kusuma A.B."/>
            <person name="Putra K.E."/>
            <person name="Nafisah S."/>
            <person name="Loh J."/>
            <person name="Nouioui I."/>
            <person name="Goodfellow M."/>
        </authorList>
    </citation>
    <scope>NUCLEOTIDE SEQUENCE</scope>
    <source>
        <strain evidence="4">CSCA 57</strain>
    </source>
</reference>
<dbReference type="Proteomes" id="UP000675781">
    <property type="component" value="Unassembled WGS sequence"/>
</dbReference>